<dbReference type="GO" id="GO:0005634">
    <property type="term" value="C:nucleus"/>
    <property type="evidence" value="ECO:0007669"/>
    <property type="project" value="TreeGrafter"/>
</dbReference>
<dbReference type="GO" id="GO:0000981">
    <property type="term" value="F:DNA-binding transcription factor activity, RNA polymerase II-specific"/>
    <property type="evidence" value="ECO:0007669"/>
    <property type="project" value="TreeGrafter"/>
</dbReference>
<name>A0AA36M3V9_CYLNA</name>
<evidence type="ECO:0000313" key="7">
    <source>
        <dbReference type="EMBL" id="CAJ0597318.1"/>
    </source>
</evidence>
<sequence length="781" mass="87240">MSPPLIGESLAKDRSKRSTKRSAILGVEVVGNADAAAASASGGDFMWKFPRSIDLPPAPRRALRARRRARKFGVAAVSARETRRRRRERTRQAHGKRRDADAQRPAKCWPRANSPFPYPPPATMMPRKRKHAESTPLRNSPRYAVLKLQPDTDCVALFQFALSQGICDISFVTSPFEFLTELRDTSSPRTSRHENTSPLTTPSTSQNSTVQPAATTFGTNGEYTAASSDTIPCLSLPEDNRAASSRGGSIDSETPPPASMDHFNTVLSTLFGKGEPAKDVRIINGPPPKATSPPPEIPGPGQIKCRLCGITVSCKKIANLAAHALKIHTPVPLWKCPKNDCEFDHADFTRVRSHIRTSHPELQGEIPRDNRNATTVPEAQRYLAHCYPSIDWAHQYANIFPTVKKERRESVSEYKDPAADWYTVIDESNVNTPVQCSACKLMVALNRHSIEDHVKTMHTGGRPYQCGMCKYTSVEEWKVRVHASIKHPETPCLQMLTVASHSKPYLYIRELFPDIAALLPEDEVDEMLYGFRQLNPSVLLSVPTSISSQNDAAMDTAADSTSSSVDLKSIKDTLHTSCFQPPVTTLNEETPILPDPFQTIFLELLNNQHAPLPIKPSPIRKNHSSLSVERFGSRVECALCKAPVESKRTMLVGHAKSHCPQRQWQCPHCETTAAFHSKLKLHVQNAHKSDAEPMDMYSAELENKWLELFRQCFPQFAQQCFVEEWKFRSKQQQHLHSSTAEDWSNKGIESGEQLRRTILIEPDESKKDEVKTENHASSNGT</sequence>
<evidence type="ECO:0000256" key="5">
    <source>
        <dbReference type="SAM" id="MobiDB-lite"/>
    </source>
</evidence>
<feature type="region of interest" description="Disordered" evidence="5">
    <location>
        <begin position="65"/>
        <end position="136"/>
    </location>
</feature>
<evidence type="ECO:0000256" key="2">
    <source>
        <dbReference type="ARBA" id="ARBA00022737"/>
    </source>
</evidence>
<feature type="compositionally biased region" description="Basic and acidic residues" evidence="5">
    <location>
        <begin position="763"/>
        <end position="774"/>
    </location>
</feature>
<feature type="region of interest" description="Disordered" evidence="5">
    <location>
        <begin position="736"/>
        <end position="781"/>
    </location>
</feature>
<evidence type="ECO:0000313" key="8">
    <source>
        <dbReference type="Proteomes" id="UP001176961"/>
    </source>
</evidence>
<accession>A0AA36M3V9</accession>
<proteinExistence type="predicted"/>
<keyword evidence="8" id="KW-1185">Reference proteome</keyword>
<evidence type="ECO:0000256" key="1">
    <source>
        <dbReference type="ARBA" id="ARBA00022723"/>
    </source>
</evidence>
<gene>
    <name evidence="7" type="ORF">CYNAS_LOCUS9301</name>
</gene>
<dbReference type="SMART" id="SM00355">
    <property type="entry name" value="ZnF_C2H2"/>
    <property type="match status" value="5"/>
</dbReference>
<feature type="compositionally biased region" description="Basic residues" evidence="5">
    <location>
        <begin position="82"/>
        <end position="97"/>
    </location>
</feature>
<protein>
    <recommendedName>
        <fullName evidence="6">C2H2-type domain-containing protein</fullName>
    </recommendedName>
</protein>
<dbReference type="EMBL" id="CATQJL010000223">
    <property type="protein sequence ID" value="CAJ0597318.1"/>
    <property type="molecule type" value="Genomic_DNA"/>
</dbReference>
<dbReference type="GO" id="GO:0008270">
    <property type="term" value="F:zinc ion binding"/>
    <property type="evidence" value="ECO:0007669"/>
    <property type="project" value="UniProtKB-KW"/>
</dbReference>
<keyword evidence="3" id="KW-0863">Zinc-finger</keyword>
<reference evidence="7" key="1">
    <citation type="submission" date="2023-07" db="EMBL/GenBank/DDBJ databases">
        <authorList>
            <consortium name="CYATHOMIX"/>
        </authorList>
    </citation>
    <scope>NUCLEOTIDE SEQUENCE</scope>
    <source>
        <strain evidence="7">N/A</strain>
    </source>
</reference>
<feature type="domain" description="C2H2-type" evidence="6">
    <location>
        <begin position="664"/>
        <end position="687"/>
    </location>
</feature>
<evidence type="ECO:0000256" key="4">
    <source>
        <dbReference type="ARBA" id="ARBA00022833"/>
    </source>
</evidence>
<feature type="domain" description="C2H2-type" evidence="6">
    <location>
        <begin position="334"/>
        <end position="359"/>
    </location>
</feature>
<dbReference type="Gene3D" id="3.30.160.60">
    <property type="entry name" value="Classic Zinc Finger"/>
    <property type="match status" value="2"/>
</dbReference>
<dbReference type="PANTHER" id="PTHR24408:SF58">
    <property type="entry name" value="TRANSCRIPTION FACTOR (TFIIIA), PUTATIVE (AFU_ORTHOLOGUE AFUA_1G05150)-RELATED"/>
    <property type="match status" value="1"/>
</dbReference>
<organism evidence="7 8">
    <name type="scientific">Cylicocyclus nassatus</name>
    <name type="common">Nematode worm</name>
    <dbReference type="NCBI Taxonomy" id="53992"/>
    <lineage>
        <taxon>Eukaryota</taxon>
        <taxon>Metazoa</taxon>
        <taxon>Ecdysozoa</taxon>
        <taxon>Nematoda</taxon>
        <taxon>Chromadorea</taxon>
        <taxon>Rhabditida</taxon>
        <taxon>Rhabditina</taxon>
        <taxon>Rhabditomorpha</taxon>
        <taxon>Strongyloidea</taxon>
        <taxon>Strongylidae</taxon>
        <taxon>Cylicocyclus</taxon>
    </lineage>
</organism>
<feature type="compositionally biased region" description="Polar residues" evidence="5">
    <location>
        <begin position="196"/>
        <end position="230"/>
    </location>
</feature>
<keyword evidence="1" id="KW-0479">Metal-binding</keyword>
<dbReference type="GO" id="GO:0043565">
    <property type="term" value="F:sequence-specific DNA binding"/>
    <property type="evidence" value="ECO:0007669"/>
    <property type="project" value="TreeGrafter"/>
</dbReference>
<keyword evidence="4" id="KW-0862">Zinc</keyword>
<evidence type="ECO:0000256" key="3">
    <source>
        <dbReference type="ARBA" id="ARBA00022771"/>
    </source>
</evidence>
<dbReference type="AlphaFoldDB" id="A0AA36M3V9"/>
<feature type="domain" description="C2H2-type" evidence="6">
    <location>
        <begin position="464"/>
        <end position="487"/>
    </location>
</feature>
<feature type="region of interest" description="Disordered" evidence="5">
    <location>
        <begin position="1"/>
        <end position="20"/>
    </location>
</feature>
<feature type="domain" description="C2H2-type" evidence="6">
    <location>
        <begin position="434"/>
        <end position="458"/>
    </location>
</feature>
<feature type="domain" description="C2H2-type" evidence="6">
    <location>
        <begin position="303"/>
        <end position="328"/>
    </location>
</feature>
<dbReference type="InterPro" id="IPR013087">
    <property type="entry name" value="Znf_C2H2_type"/>
</dbReference>
<dbReference type="Proteomes" id="UP001176961">
    <property type="component" value="Unassembled WGS sequence"/>
</dbReference>
<keyword evidence="2" id="KW-0677">Repeat</keyword>
<feature type="compositionally biased region" description="Basic and acidic residues" evidence="5">
    <location>
        <begin position="183"/>
        <end position="195"/>
    </location>
</feature>
<comment type="caution">
    <text evidence="7">The sequence shown here is derived from an EMBL/GenBank/DDBJ whole genome shotgun (WGS) entry which is preliminary data.</text>
</comment>
<evidence type="ECO:0000259" key="6">
    <source>
        <dbReference type="SMART" id="SM00355"/>
    </source>
</evidence>
<feature type="region of interest" description="Disordered" evidence="5">
    <location>
        <begin position="183"/>
        <end position="259"/>
    </location>
</feature>
<dbReference type="PANTHER" id="PTHR24408">
    <property type="entry name" value="ZINC FINGER PROTEIN"/>
    <property type="match status" value="1"/>
</dbReference>